<proteinExistence type="predicted"/>
<keyword evidence="3" id="KW-1185">Reference proteome</keyword>
<evidence type="ECO:0000313" key="3">
    <source>
        <dbReference type="Proteomes" id="UP001652394"/>
    </source>
</evidence>
<name>A0ABT2T939_9FIRM</name>
<dbReference type="InterPro" id="IPR032466">
    <property type="entry name" value="Metal_Hydrolase"/>
</dbReference>
<gene>
    <name evidence="2" type="ORF">OCV51_01060</name>
</gene>
<comment type="caution">
    <text evidence="2">The sequence shown here is derived from an EMBL/GenBank/DDBJ whole genome shotgun (WGS) entry which is preliminary data.</text>
</comment>
<organism evidence="2 3">
    <name type="scientific">Faecalicatena acetigenes</name>
    <dbReference type="NCBI Taxonomy" id="2981790"/>
    <lineage>
        <taxon>Bacteria</taxon>
        <taxon>Bacillati</taxon>
        <taxon>Bacillota</taxon>
        <taxon>Clostridia</taxon>
        <taxon>Lachnospirales</taxon>
        <taxon>Lachnospiraceae</taxon>
        <taxon>Faecalicatena</taxon>
    </lineage>
</organism>
<dbReference type="RefSeq" id="WP_267303956.1">
    <property type="nucleotide sequence ID" value="NZ_JAOQJX010000001.1"/>
</dbReference>
<dbReference type="Proteomes" id="UP001652394">
    <property type="component" value="Unassembled WGS sequence"/>
</dbReference>
<dbReference type="Gene3D" id="3.20.20.140">
    <property type="entry name" value="Metal-dependent hydrolases"/>
    <property type="match status" value="1"/>
</dbReference>
<dbReference type="SUPFAM" id="SSF51556">
    <property type="entry name" value="Metallo-dependent hydrolases"/>
    <property type="match status" value="1"/>
</dbReference>
<dbReference type="EMBL" id="JAOQJX010000001">
    <property type="protein sequence ID" value="MCU6746259.1"/>
    <property type="molecule type" value="Genomic_DNA"/>
</dbReference>
<accession>A0ABT2T939</accession>
<sequence length="346" mass="41316">MKPRCPKLEYTRQDKEFYDFYLKERIPEEIFDFHIHINLPEHIPDMTEERIHSDWAFESGLILPCETAKQYGRQLFPDTVYCMAGFPWPIQEADLEAGNRYLKAEKEKGNMHPFMAVAPWHKESYIEEELPFFNGFKPYPDLVSTVKGADISIFTFMPHWQLEILNRHKKTVVLHLPRQGRIADPDNIKELLEMRQKYPDIQIVIAHFGRSFTPCYLEAALKEMEKDKEGFYWDTAAVLNPQVYKLAFEELPEERILYGTDAPIMLWHGKRRWTFDKYINLVREEFSWNTHEEGIEAERRYTLFIYEQMRSILDNIEELEMGETFKRKLFSENAKRLLSVDNLIKD</sequence>
<reference evidence="2 3" key="1">
    <citation type="journal article" date="2021" name="ISME Commun">
        <title>Automated analysis of genomic sequences facilitates high-throughput and comprehensive description of bacteria.</title>
        <authorList>
            <person name="Hitch T.C.A."/>
        </authorList>
    </citation>
    <scope>NUCLEOTIDE SEQUENCE [LARGE SCALE GENOMIC DNA]</scope>
    <source>
        <strain evidence="2 3">H2_18</strain>
    </source>
</reference>
<dbReference type="InterPro" id="IPR006680">
    <property type="entry name" value="Amidohydro-rel"/>
</dbReference>
<dbReference type="Pfam" id="PF04909">
    <property type="entry name" value="Amidohydro_2"/>
    <property type="match status" value="1"/>
</dbReference>
<evidence type="ECO:0000313" key="2">
    <source>
        <dbReference type="EMBL" id="MCU6746259.1"/>
    </source>
</evidence>
<feature type="domain" description="Amidohydrolase-related" evidence="1">
    <location>
        <begin position="162"/>
        <end position="338"/>
    </location>
</feature>
<protein>
    <submittedName>
        <fullName evidence="2">Amidohydrolase</fullName>
    </submittedName>
</protein>
<evidence type="ECO:0000259" key="1">
    <source>
        <dbReference type="Pfam" id="PF04909"/>
    </source>
</evidence>